<gene>
    <name evidence="1" type="primary">Nfu_g_1_020407</name>
</gene>
<dbReference type="EMBL" id="HADX01013651">
    <property type="protein sequence ID" value="SBP35883.1"/>
    <property type="molecule type" value="Transcribed_RNA"/>
</dbReference>
<organism evidence="1">
    <name type="scientific">Iconisemion striatum</name>
    <dbReference type="NCBI Taxonomy" id="60296"/>
    <lineage>
        <taxon>Eukaryota</taxon>
        <taxon>Metazoa</taxon>
        <taxon>Chordata</taxon>
        <taxon>Craniata</taxon>
        <taxon>Vertebrata</taxon>
        <taxon>Euteleostomi</taxon>
        <taxon>Actinopterygii</taxon>
        <taxon>Neopterygii</taxon>
        <taxon>Teleostei</taxon>
        <taxon>Neoteleostei</taxon>
        <taxon>Acanthomorphata</taxon>
        <taxon>Ovalentaria</taxon>
        <taxon>Atherinomorphae</taxon>
        <taxon>Cyprinodontiformes</taxon>
        <taxon>Nothobranchiidae</taxon>
        <taxon>Iconisemion</taxon>
    </lineage>
</organism>
<name>A0A1A7Z0D5_9TELE</name>
<proteinExistence type="predicted"/>
<reference evidence="1" key="1">
    <citation type="submission" date="2016-05" db="EMBL/GenBank/DDBJ databases">
        <authorList>
            <person name="Lavstsen T."/>
            <person name="Jespersen J.S."/>
        </authorList>
    </citation>
    <scope>NUCLEOTIDE SEQUENCE</scope>
    <source>
        <tissue evidence="1">Brain</tissue>
    </source>
</reference>
<sequence>PIACGDSWKDNRRFCPSTELSLWVMTRLYIYIYRMTCQASFL</sequence>
<reference evidence="1" key="2">
    <citation type="submission" date="2016-06" db="EMBL/GenBank/DDBJ databases">
        <title>The genome of a short-lived fish provides insights into sex chromosome evolution and the genetic control of aging.</title>
        <authorList>
            <person name="Reichwald K."/>
            <person name="Felder M."/>
            <person name="Petzold A."/>
            <person name="Koch P."/>
            <person name="Groth M."/>
            <person name="Platzer M."/>
        </authorList>
    </citation>
    <scope>NUCLEOTIDE SEQUENCE</scope>
    <source>
        <tissue evidence="1">Brain</tissue>
    </source>
</reference>
<evidence type="ECO:0000313" key="1">
    <source>
        <dbReference type="EMBL" id="SBP35883.1"/>
    </source>
</evidence>
<feature type="non-terminal residue" evidence="1">
    <location>
        <position position="1"/>
    </location>
</feature>
<protein>
    <submittedName>
        <fullName evidence="1">Uncharacterized protein</fullName>
    </submittedName>
</protein>
<dbReference type="AlphaFoldDB" id="A0A1A7Z0D5"/>
<accession>A0A1A7Z0D5</accession>